<accession>A0A9P9I7L5</accession>
<dbReference type="OrthoDB" id="3800656at2759"/>
<dbReference type="Pfam" id="PF00271">
    <property type="entry name" value="Helicase_C"/>
    <property type="match status" value="1"/>
</dbReference>
<dbReference type="SUPFAM" id="SSF52540">
    <property type="entry name" value="P-loop containing nucleoside triphosphate hydrolases"/>
    <property type="match status" value="1"/>
</dbReference>
<comment type="caution">
    <text evidence="4">The sequence shown here is derived from an EMBL/GenBank/DDBJ whole genome shotgun (WGS) entry which is preliminary data.</text>
</comment>
<name>A0A9P9I7L5_9PLEO</name>
<dbReference type="Proteomes" id="UP000700596">
    <property type="component" value="Unassembled WGS sequence"/>
</dbReference>
<dbReference type="InterPro" id="IPR001650">
    <property type="entry name" value="Helicase_C-like"/>
</dbReference>
<proteinExistence type="predicted"/>
<keyword evidence="5" id="KW-1185">Reference proteome</keyword>
<dbReference type="Gene3D" id="3.40.50.300">
    <property type="entry name" value="P-loop containing nucleotide triphosphate hydrolases"/>
    <property type="match status" value="1"/>
</dbReference>
<feature type="domain" description="Helicase C-terminal" evidence="3">
    <location>
        <begin position="127"/>
        <end position="240"/>
    </location>
</feature>
<sequence>MSTRMLNLLSICLLLRFAESIHHIMVPEVVPSRIPIKDEDNVSMKETNPHILGYNQLFAELSDDGFIDKIASEIVAATAAYNERYRVNYNPLKTRPVNSTLKQVFMIVSASERTKALFANIAGQFGSRDEKAIIFCQHPIEQMLVTVILRQLGVRASALLSFQTAKQKEELIDQFNTPLNRFRIVAQKTEIESDVEVLVLNYAMNSGLNLQNQCCNVHTLSPAPSWAIWVQVIGRVVRFGQKRNCLIIEYFVRDTFNAAQIRISTSHALVSVAAQLNGDTQLLDNTLAKSREFLRLHDGSIYDINDAVTPPEVTVNGKMMSYDGILLYAFNIAGNRDISVDTQDSGAVKFFIKRGKAIVDDFRQVWQPKESKSSGSTPVKVWARAEMEDREKQLDDISSCRGKMFAPTESPKRSPRNKWTRSQLDDESSTAPRTSVCLQHFRKQGNQCQHCGWRCWQISIKRGKSVINDFGLL</sequence>
<feature type="signal peptide" evidence="2">
    <location>
        <begin position="1"/>
        <end position="20"/>
    </location>
</feature>
<evidence type="ECO:0000256" key="1">
    <source>
        <dbReference type="SAM" id="MobiDB-lite"/>
    </source>
</evidence>
<organism evidence="4 5">
    <name type="scientific">Dendryphion nanum</name>
    <dbReference type="NCBI Taxonomy" id="256645"/>
    <lineage>
        <taxon>Eukaryota</taxon>
        <taxon>Fungi</taxon>
        <taxon>Dikarya</taxon>
        <taxon>Ascomycota</taxon>
        <taxon>Pezizomycotina</taxon>
        <taxon>Dothideomycetes</taxon>
        <taxon>Pleosporomycetidae</taxon>
        <taxon>Pleosporales</taxon>
        <taxon>Torulaceae</taxon>
        <taxon>Dendryphion</taxon>
    </lineage>
</organism>
<evidence type="ECO:0000313" key="5">
    <source>
        <dbReference type="Proteomes" id="UP000700596"/>
    </source>
</evidence>
<keyword evidence="2" id="KW-0732">Signal</keyword>
<dbReference type="GO" id="GO:0016787">
    <property type="term" value="F:hydrolase activity"/>
    <property type="evidence" value="ECO:0007669"/>
    <property type="project" value="UniProtKB-KW"/>
</dbReference>
<protein>
    <submittedName>
        <fullName evidence="4">P-loop containing nucleoside triphosphate hydrolase protein</fullName>
    </submittedName>
</protein>
<keyword evidence="4" id="KW-0378">Hydrolase</keyword>
<evidence type="ECO:0000313" key="4">
    <source>
        <dbReference type="EMBL" id="KAH7110868.1"/>
    </source>
</evidence>
<evidence type="ECO:0000259" key="3">
    <source>
        <dbReference type="Pfam" id="PF00271"/>
    </source>
</evidence>
<dbReference type="InterPro" id="IPR027417">
    <property type="entry name" value="P-loop_NTPase"/>
</dbReference>
<feature type="chain" id="PRO_5040281869" evidence="2">
    <location>
        <begin position="21"/>
        <end position="473"/>
    </location>
</feature>
<feature type="region of interest" description="Disordered" evidence="1">
    <location>
        <begin position="400"/>
        <end position="427"/>
    </location>
</feature>
<evidence type="ECO:0000256" key="2">
    <source>
        <dbReference type="SAM" id="SignalP"/>
    </source>
</evidence>
<reference evidence="4" key="1">
    <citation type="journal article" date="2021" name="Nat. Commun.">
        <title>Genetic determinants of endophytism in the Arabidopsis root mycobiome.</title>
        <authorList>
            <person name="Mesny F."/>
            <person name="Miyauchi S."/>
            <person name="Thiergart T."/>
            <person name="Pickel B."/>
            <person name="Atanasova L."/>
            <person name="Karlsson M."/>
            <person name="Huettel B."/>
            <person name="Barry K.W."/>
            <person name="Haridas S."/>
            <person name="Chen C."/>
            <person name="Bauer D."/>
            <person name="Andreopoulos W."/>
            <person name="Pangilinan J."/>
            <person name="LaButti K."/>
            <person name="Riley R."/>
            <person name="Lipzen A."/>
            <person name="Clum A."/>
            <person name="Drula E."/>
            <person name="Henrissat B."/>
            <person name="Kohler A."/>
            <person name="Grigoriev I.V."/>
            <person name="Martin F.M."/>
            <person name="Hacquard S."/>
        </authorList>
    </citation>
    <scope>NUCLEOTIDE SEQUENCE</scope>
    <source>
        <strain evidence="4">MPI-CAGE-CH-0243</strain>
    </source>
</reference>
<gene>
    <name evidence="4" type="ORF">B0J11DRAFT_203184</name>
</gene>
<dbReference type="AlphaFoldDB" id="A0A9P9I7L5"/>
<dbReference type="EMBL" id="JAGMWT010000026">
    <property type="protein sequence ID" value="KAH7110868.1"/>
    <property type="molecule type" value="Genomic_DNA"/>
</dbReference>